<accession>A0A5J4VJN2</accession>
<organism evidence="1 2">
    <name type="scientific">Streblomastix strix</name>
    <dbReference type="NCBI Taxonomy" id="222440"/>
    <lineage>
        <taxon>Eukaryota</taxon>
        <taxon>Metamonada</taxon>
        <taxon>Preaxostyla</taxon>
        <taxon>Oxymonadida</taxon>
        <taxon>Streblomastigidae</taxon>
        <taxon>Streblomastix</taxon>
    </lineage>
</organism>
<sequence>MAMGEPHTLLNSVGVKYTLASPAARAAAINNEATAKAAVNFNGKADIITSQTDNMAQGAQGYALTEVLRFWVGFSTSCGTFNQFAICKDSTKLWNTSIYAREQAVISANPLSDLCTNNSVSVSPMESIIGGKRHCGQIDRKLIYFVDQYVVSAPYDLYHSLTFENADTDDQKYFYGYNAVKCYIVIAPENLGVKSSSTVPIMTGTLVELPYNVRRRCALIKTMPLLCKTNEHQLNPITQSPT</sequence>
<gene>
    <name evidence="1" type="ORF">EZS28_021650</name>
</gene>
<evidence type="ECO:0000313" key="1">
    <source>
        <dbReference type="EMBL" id="KAA6382822.1"/>
    </source>
</evidence>
<reference evidence="1 2" key="1">
    <citation type="submission" date="2019-03" db="EMBL/GenBank/DDBJ databases">
        <title>Single cell metagenomics reveals metabolic interactions within the superorganism composed of flagellate Streblomastix strix and complex community of Bacteroidetes bacteria on its surface.</title>
        <authorList>
            <person name="Treitli S.C."/>
            <person name="Kolisko M."/>
            <person name="Husnik F."/>
            <person name="Keeling P."/>
            <person name="Hampl V."/>
        </authorList>
    </citation>
    <scope>NUCLEOTIDE SEQUENCE [LARGE SCALE GENOMIC DNA]</scope>
    <source>
        <strain evidence="1">ST1C</strain>
    </source>
</reference>
<name>A0A5J4VJN2_9EUKA</name>
<dbReference type="AlphaFoldDB" id="A0A5J4VJN2"/>
<dbReference type="Proteomes" id="UP000324800">
    <property type="component" value="Unassembled WGS sequence"/>
</dbReference>
<dbReference type="EMBL" id="SNRW01006573">
    <property type="protein sequence ID" value="KAA6382822.1"/>
    <property type="molecule type" value="Genomic_DNA"/>
</dbReference>
<comment type="caution">
    <text evidence="1">The sequence shown here is derived from an EMBL/GenBank/DDBJ whole genome shotgun (WGS) entry which is preliminary data.</text>
</comment>
<protein>
    <submittedName>
        <fullName evidence="1">Uncharacterized protein</fullName>
    </submittedName>
</protein>
<proteinExistence type="predicted"/>
<evidence type="ECO:0000313" key="2">
    <source>
        <dbReference type="Proteomes" id="UP000324800"/>
    </source>
</evidence>